<sequence>MVEFQTDFRRLDIYYIVLENGAIVNVGDITALVYKRASALSEVRVADFANASMQKIVSWGNIEERGVFIIPPALL</sequence>
<dbReference type="Proteomes" id="UP000298493">
    <property type="component" value="Unassembled WGS sequence"/>
</dbReference>
<evidence type="ECO:0000313" key="2">
    <source>
        <dbReference type="Proteomes" id="UP000298493"/>
    </source>
</evidence>
<dbReference type="AlphaFoldDB" id="A0A4Z1NYP9"/>
<proteinExistence type="predicted"/>
<gene>
    <name evidence="1" type="ORF">E6O75_ATG04803</name>
</gene>
<keyword evidence="2" id="KW-1185">Reference proteome</keyword>
<dbReference type="EMBL" id="SNSC02000009">
    <property type="protein sequence ID" value="TID21408.1"/>
    <property type="molecule type" value="Genomic_DNA"/>
</dbReference>
<evidence type="ECO:0000313" key="1">
    <source>
        <dbReference type="EMBL" id="TID21408.1"/>
    </source>
</evidence>
<reference evidence="1 2" key="1">
    <citation type="submission" date="2019-04" db="EMBL/GenBank/DDBJ databases">
        <title>High contiguity whole genome sequence and gene annotation resource for two Venturia nashicola isolates.</title>
        <authorList>
            <person name="Prokchorchik M."/>
            <person name="Won K."/>
            <person name="Lee Y."/>
            <person name="Choi E.D."/>
            <person name="Segonzac C."/>
            <person name="Sohn K.H."/>
        </authorList>
    </citation>
    <scope>NUCLEOTIDE SEQUENCE [LARGE SCALE GENOMIC DNA]</scope>
    <source>
        <strain evidence="1 2">PRI2</strain>
    </source>
</reference>
<protein>
    <submittedName>
        <fullName evidence="1">Uncharacterized protein</fullName>
    </submittedName>
</protein>
<name>A0A4Z1NYP9_9PEZI</name>
<organism evidence="1 2">
    <name type="scientific">Venturia nashicola</name>
    <dbReference type="NCBI Taxonomy" id="86259"/>
    <lineage>
        <taxon>Eukaryota</taxon>
        <taxon>Fungi</taxon>
        <taxon>Dikarya</taxon>
        <taxon>Ascomycota</taxon>
        <taxon>Pezizomycotina</taxon>
        <taxon>Dothideomycetes</taxon>
        <taxon>Pleosporomycetidae</taxon>
        <taxon>Venturiales</taxon>
        <taxon>Venturiaceae</taxon>
        <taxon>Venturia</taxon>
    </lineage>
</organism>
<accession>A0A4Z1NYP9</accession>
<comment type="caution">
    <text evidence="1">The sequence shown here is derived from an EMBL/GenBank/DDBJ whole genome shotgun (WGS) entry which is preliminary data.</text>
</comment>